<keyword evidence="3 6" id="KW-0106">Calcium</keyword>
<evidence type="ECO:0000256" key="1">
    <source>
        <dbReference type="ARBA" id="ARBA00007831"/>
    </source>
</evidence>
<dbReference type="GO" id="GO:0007165">
    <property type="term" value="P:signal transduction"/>
    <property type="evidence" value="ECO:0007669"/>
    <property type="project" value="TreeGrafter"/>
</dbReference>
<dbReference type="InterPro" id="IPR018502">
    <property type="entry name" value="Annexin_repeat"/>
</dbReference>
<dbReference type="AlphaFoldDB" id="A0AAV6GC45"/>
<protein>
    <recommendedName>
        <fullName evidence="6">Annexin</fullName>
    </recommendedName>
</protein>
<keyword evidence="2 6" id="KW-0677">Repeat</keyword>
<dbReference type="PROSITE" id="PS51897">
    <property type="entry name" value="ANNEXIN_2"/>
    <property type="match status" value="4"/>
</dbReference>
<gene>
    <name evidence="7" type="ORF">AALO_G00167560</name>
</gene>
<dbReference type="GO" id="GO:0071385">
    <property type="term" value="P:cellular response to glucocorticoid stimulus"/>
    <property type="evidence" value="ECO:0007669"/>
    <property type="project" value="TreeGrafter"/>
</dbReference>
<comment type="caution">
    <text evidence="7">The sequence shown here is derived from an EMBL/GenBank/DDBJ whole genome shotgun (WGS) entry which is preliminary data.</text>
</comment>
<evidence type="ECO:0000256" key="3">
    <source>
        <dbReference type="ARBA" id="ARBA00022837"/>
    </source>
</evidence>
<dbReference type="SMART" id="SM00335">
    <property type="entry name" value="ANX"/>
    <property type="match status" value="4"/>
</dbReference>
<dbReference type="FunFam" id="1.10.220.10:FF:000002">
    <property type="entry name" value="Annexin"/>
    <property type="match status" value="1"/>
</dbReference>
<dbReference type="GO" id="GO:0005737">
    <property type="term" value="C:cytoplasm"/>
    <property type="evidence" value="ECO:0007669"/>
    <property type="project" value="TreeGrafter"/>
</dbReference>
<evidence type="ECO:0000313" key="7">
    <source>
        <dbReference type="EMBL" id="KAG5272623.1"/>
    </source>
</evidence>
<dbReference type="GO" id="GO:0001786">
    <property type="term" value="F:phosphatidylserine binding"/>
    <property type="evidence" value="ECO:0007669"/>
    <property type="project" value="TreeGrafter"/>
</dbReference>
<dbReference type="EMBL" id="JADWDJ010000012">
    <property type="protein sequence ID" value="KAG5272623.1"/>
    <property type="molecule type" value="Genomic_DNA"/>
</dbReference>
<dbReference type="FunFam" id="1.10.220.10:FF:000007">
    <property type="entry name" value="Annexin"/>
    <property type="match status" value="1"/>
</dbReference>
<keyword evidence="5 6" id="KW-0111">Calcium/phospholipid-binding</keyword>
<dbReference type="PRINTS" id="PR00196">
    <property type="entry name" value="ANNEXIN"/>
</dbReference>
<sequence>MAFFKKIFKKVTDDESDQDLDLFVKTPVKPPYYGTVTPEPHFSAIRDAAALQKAIKAKGVDEAAIIDLLVKRSNDQRQQIKAAYQLDTGKPLEGVLKSALKSDFENVVLSLLMSPAHHDAHELKEAMKGLGTKEHVLSEILISRSNRQINEIKKVFKEVYDEDLEEDIRNDTSGDFMTTLLALCKADRNEQHYIDDSLANKDAKALYAAGEKRKGTDIAVFIDIFTSRSGPQLCKVMKLYSQYSEEGLADAVMNELKGDTEDCFMALVKCAWNPATYFAEKLHLAMKGFGNDSDTITRIIVSRSEVDLKNILKEYKRLHQRTLQEDILAETKGDFEKILLALCGDN</sequence>
<reference evidence="7" key="1">
    <citation type="submission" date="2020-10" db="EMBL/GenBank/DDBJ databases">
        <title>Chromosome-scale genome assembly of the Allis shad, Alosa alosa.</title>
        <authorList>
            <person name="Margot Z."/>
            <person name="Christophe K."/>
            <person name="Cabau C."/>
            <person name="Louis A."/>
            <person name="Berthelot C."/>
            <person name="Parey E."/>
            <person name="Roest Crollius H."/>
            <person name="Montfort J."/>
            <person name="Robinson-Rechavi M."/>
            <person name="Bucao C."/>
            <person name="Bouchez O."/>
            <person name="Gislard M."/>
            <person name="Lluch J."/>
            <person name="Milhes M."/>
            <person name="Lampietro C."/>
            <person name="Lopez Roques C."/>
            <person name="Donnadieu C."/>
            <person name="Braasch I."/>
            <person name="Desvignes T."/>
            <person name="Postlethwait J."/>
            <person name="Bobe J."/>
            <person name="Guiguen Y."/>
        </authorList>
    </citation>
    <scope>NUCLEOTIDE SEQUENCE</scope>
    <source>
        <strain evidence="7">M-15738</strain>
        <tissue evidence="7">Blood</tissue>
    </source>
</reference>
<evidence type="ECO:0000256" key="4">
    <source>
        <dbReference type="ARBA" id="ARBA00023216"/>
    </source>
</evidence>
<dbReference type="Pfam" id="PF00191">
    <property type="entry name" value="Annexin"/>
    <property type="match status" value="4"/>
</dbReference>
<dbReference type="GO" id="GO:0012506">
    <property type="term" value="C:vesicle membrane"/>
    <property type="evidence" value="ECO:0007669"/>
    <property type="project" value="TreeGrafter"/>
</dbReference>
<evidence type="ECO:0000256" key="2">
    <source>
        <dbReference type="ARBA" id="ARBA00022737"/>
    </source>
</evidence>
<dbReference type="PANTHER" id="PTHR10502:SF237">
    <property type="entry name" value="ANNEXIN"/>
    <property type="match status" value="1"/>
</dbReference>
<dbReference type="GO" id="GO:0006909">
    <property type="term" value="P:phagocytosis"/>
    <property type="evidence" value="ECO:0007669"/>
    <property type="project" value="TreeGrafter"/>
</dbReference>
<dbReference type="Proteomes" id="UP000823561">
    <property type="component" value="Chromosome 12"/>
</dbReference>
<accession>A0AAV6GC45</accession>
<dbReference type="GO" id="GO:0005634">
    <property type="term" value="C:nucleus"/>
    <property type="evidence" value="ECO:0007669"/>
    <property type="project" value="TreeGrafter"/>
</dbReference>
<dbReference type="InterPro" id="IPR018252">
    <property type="entry name" value="Annexin_repeat_CS"/>
</dbReference>
<dbReference type="FunFam" id="1.10.220.10:FF:000001">
    <property type="entry name" value="Annexin"/>
    <property type="match status" value="1"/>
</dbReference>
<evidence type="ECO:0000256" key="6">
    <source>
        <dbReference type="RuleBase" id="RU003540"/>
    </source>
</evidence>
<dbReference type="InterPro" id="IPR001464">
    <property type="entry name" value="Annexin"/>
</dbReference>
<dbReference type="SUPFAM" id="SSF47874">
    <property type="entry name" value="Annexin"/>
    <property type="match status" value="1"/>
</dbReference>
<proteinExistence type="inferred from homology"/>
<dbReference type="PROSITE" id="PS00223">
    <property type="entry name" value="ANNEXIN_1"/>
    <property type="match status" value="2"/>
</dbReference>
<dbReference type="GO" id="GO:0005886">
    <property type="term" value="C:plasma membrane"/>
    <property type="evidence" value="ECO:0007669"/>
    <property type="project" value="TreeGrafter"/>
</dbReference>
<evidence type="ECO:0000313" key="8">
    <source>
        <dbReference type="Proteomes" id="UP000823561"/>
    </source>
</evidence>
<comment type="similarity">
    <text evidence="1 6">Belongs to the annexin family.</text>
</comment>
<dbReference type="Gene3D" id="1.10.220.10">
    <property type="entry name" value="Annexin"/>
    <property type="match status" value="4"/>
</dbReference>
<organism evidence="7 8">
    <name type="scientific">Alosa alosa</name>
    <name type="common">allis shad</name>
    <dbReference type="NCBI Taxonomy" id="278164"/>
    <lineage>
        <taxon>Eukaryota</taxon>
        <taxon>Metazoa</taxon>
        <taxon>Chordata</taxon>
        <taxon>Craniata</taxon>
        <taxon>Vertebrata</taxon>
        <taxon>Euteleostomi</taxon>
        <taxon>Actinopterygii</taxon>
        <taxon>Neopterygii</taxon>
        <taxon>Teleostei</taxon>
        <taxon>Clupei</taxon>
        <taxon>Clupeiformes</taxon>
        <taxon>Clupeoidei</taxon>
        <taxon>Clupeidae</taxon>
        <taxon>Alosa</taxon>
    </lineage>
</organism>
<dbReference type="GO" id="GO:0005544">
    <property type="term" value="F:calcium-dependent phospholipid binding"/>
    <property type="evidence" value="ECO:0007669"/>
    <property type="project" value="UniProtKB-KW"/>
</dbReference>
<dbReference type="FunFam" id="1.10.220.10:FF:000003">
    <property type="entry name" value="Annexin"/>
    <property type="match status" value="1"/>
</dbReference>
<name>A0AAV6GC45_9TELE</name>
<dbReference type="PANTHER" id="PTHR10502">
    <property type="entry name" value="ANNEXIN"/>
    <property type="match status" value="1"/>
</dbReference>
<keyword evidence="8" id="KW-1185">Reference proteome</keyword>
<comment type="domain">
    <text evidence="6">A pair of annexin repeats may form one binding site for calcium and phospholipid.</text>
</comment>
<evidence type="ECO:0000256" key="5">
    <source>
        <dbReference type="ARBA" id="ARBA00023302"/>
    </source>
</evidence>
<dbReference type="GO" id="GO:0005509">
    <property type="term" value="F:calcium ion binding"/>
    <property type="evidence" value="ECO:0007669"/>
    <property type="project" value="InterPro"/>
</dbReference>
<keyword evidence="4 6" id="KW-0041">Annexin</keyword>
<dbReference type="InterPro" id="IPR037104">
    <property type="entry name" value="Annexin_sf"/>
</dbReference>